<keyword evidence="1" id="KW-1133">Transmembrane helix</keyword>
<reference evidence="2 3" key="1">
    <citation type="journal article" date="2016" name="Nat. Commun.">
        <title>Thousands of microbial genomes shed light on interconnected biogeochemical processes in an aquifer system.</title>
        <authorList>
            <person name="Anantharaman K."/>
            <person name="Brown C.T."/>
            <person name="Hug L.A."/>
            <person name="Sharon I."/>
            <person name="Castelle C.J."/>
            <person name="Probst A.J."/>
            <person name="Thomas B.C."/>
            <person name="Singh A."/>
            <person name="Wilkins M.J."/>
            <person name="Karaoz U."/>
            <person name="Brodie E.L."/>
            <person name="Williams K.H."/>
            <person name="Hubbard S.S."/>
            <person name="Banfield J.F."/>
        </authorList>
    </citation>
    <scope>NUCLEOTIDE SEQUENCE [LARGE SCALE GENOMIC DNA]</scope>
</reference>
<keyword evidence="1" id="KW-0812">Transmembrane</keyword>
<dbReference type="AlphaFoldDB" id="A0A1F6AZI3"/>
<evidence type="ECO:0000313" key="3">
    <source>
        <dbReference type="Proteomes" id="UP000176450"/>
    </source>
</evidence>
<evidence type="ECO:0000313" key="2">
    <source>
        <dbReference type="EMBL" id="OGG30086.1"/>
    </source>
</evidence>
<dbReference type="EMBL" id="MFJX01000049">
    <property type="protein sequence ID" value="OGG30086.1"/>
    <property type="molecule type" value="Genomic_DNA"/>
</dbReference>
<evidence type="ECO:0000256" key="1">
    <source>
        <dbReference type="SAM" id="Phobius"/>
    </source>
</evidence>
<protein>
    <submittedName>
        <fullName evidence="2">Uncharacterized protein</fullName>
    </submittedName>
</protein>
<keyword evidence="1" id="KW-0472">Membrane</keyword>
<organism evidence="2 3">
    <name type="scientific">Candidatus Gottesmanbacteria bacterium RIFCSPLOWO2_01_FULL_46_9</name>
    <dbReference type="NCBI Taxonomy" id="1798394"/>
    <lineage>
        <taxon>Bacteria</taxon>
        <taxon>Candidatus Gottesmaniibacteriota</taxon>
    </lineage>
</organism>
<feature type="transmembrane region" description="Helical" evidence="1">
    <location>
        <begin position="7"/>
        <end position="24"/>
    </location>
</feature>
<accession>A0A1F6AZI3</accession>
<sequence length="64" mass="7281">MDNDRDLLLISVFTFFTVGLWITFELLKTSRTTTVSQSTQQIVVPLTAKIDVDTLTAMVNRKVF</sequence>
<dbReference type="Proteomes" id="UP000176450">
    <property type="component" value="Unassembled WGS sequence"/>
</dbReference>
<name>A0A1F6AZI3_9BACT</name>
<comment type="caution">
    <text evidence="2">The sequence shown here is derived from an EMBL/GenBank/DDBJ whole genome shotgun (WGS) entry which is preliminary data.</text>
</comment>
<proteinExistence type="predicted"/>
<gene>
    <name evidence="2" type="ORF">A3A63_03060</name>
</gene>